<dbReference type="Proteomes" id="UP001605036">
    <property type="component" value="Unassembled WGS sequence"/>
</dbReference>
<feature type="signal peptide" evidence="1">
    <location>
        <begin position="1"/>
        <end position="22"/>
    </location>
</feature>
<protein>
    <recommendedName>
        <fullName evidence="4">Secreted protein</fullName>
    </recommendedName>
</protein>
<proteinExistence type="predicted"/>
<reference evidence="2 3" key="1">
    <citation type="submission" date="2024-09" db="EMBL/GenBank/DDBJ databases">
        <title>Chromosome-scale assembly of Riccia fluitans.</title>
        <authorList>
            <person name="Paukszto L."/>
            <person name="Sawicki J."/>
            <person name="Karawczyk K."/>
            <person name="Piernik-Szablinska J."/>
            <person name="Szczecinska M."/>
            <person name="Mazdziarz M."/>
        </authorList>
    </citation>
    <scope>NUCLEOTIDE SEQUENCE [LARGE SCALE GENOMIC DNA]</scope>
    <source>
        <strain evidence="2">Rf_01</strain>
        <tissue evidence="2">Aerial parts of the thallus</tissue>
    </source>
</reference>
<dbReference type="AlphaFoldDB" id="A0ABD1XNR1"/>
<accession>A0ABD1XNR1</accession>
<keyword evidence="1" id="KW-0732">Signal</keyword>
<sequence>MNYFPTFVAKLILSSSVGFVAAVRLERGPVALSAIDVSIAFDQAVLSSVVLLDHSCSKCEFVPNTIVSFARWLFTTITSSFILLQELPHQLLMASSRGGR</sequence>
<keyword evidence="3" id="KW-1185">Reference proteome</keyword>
<evidence type="ECO:0000256" key="1">
    <source>
        <dbReference type="SAM" id="SignalP"/>
    </source>
</evidence>
<evidence type="ECO:0000313" key="3">
    <source>
        <dbReference type="Proteomes" id="UP001605036"/>
    </source>
</evidence>
<name>A0ABD1XNR1_9MARC</name>
<evidence type="ECO:0000313" key="2">
    <source>
        <dbReference type="EMBL" id="KAL2610560.1"/>
    </source>
</evidence>
<gene>
    <name evidence="2" type="ORF">R1flu_029133</name>
</gene>
<feature type="chain" id="PRO_5044764039" description="Secreted protein" evidence="1">
    <location>
        <begin position="23"/>
        <end position="100"/>
    </location>
</feature>
<comment type="caution">
    <text evidence="2">The sequence shown here is derived from an EMBL/GenBank/DDBJ whole genome shotgun (WGS) entry which is preliminary data.</text>
</comment>
<evidence type="ECO:0008006" key="4">
    <source>
        <dbReference type="Google" id="ProtNLM"/>
    </source>
</evidence>
<dbReference type="EMBL" id="JBHFFA010000008">
    <property type="protein sequence ID" value="KAL2610560.1"/>
    <property type="molecule type" value="Genomic_DNA"/>
</dbReference>
<organism evidence="2 3">
    <name type="scientific">Riccia fluitans</name>
    <dbReference type="NCBI Taxonomy" id="41844"/>
    <lineage>
        <taxon>Eukaryota</taxon>
        <taxon>Viridiplantae</taxon>
        <taxon>Streptophyta</taxon>
        <taxon>Embryophyta</taxon>
        <taxon>Marchantiophyta</taxon>
        <taxon>Marchantiopsida</taxon>
        <taxon>Marchantiidae</taxon>
        <taxon>Marchantiales</taxon>
        <taxon>Ricciaceae</taxon>
        <taxon>Riccia</taxon>
    </lineage>
</organism>